<dbReference type="Proteomes" id="UP000571084">
    <property type="component" value="Unassembled WGS sequence"/>
</dbReference>
<keyword evidence="2" id="KW-0560">Oxidoreductase</keyword>
<keyword evidence="3" id="KW-1185">Reference proteome</keyword>
<dbReference type="GO" id="GO:0004497">
    <property type="term" value="F:monooxygenase activity"/>
    <property type="evidence" value="ECO:0007669"/>
    <property type="project" value="UniProtKB-KW"/>
</dbReference>
<dbReference type="InterPro" id="IPR050744">
    <property type="entry name" value="AI-2_Isomerase_LsrG"/>
</dbReference>
<dbReference type="PANTHER" id="PTHR33336:SF3">
    <property type="entry name" value="ABM DOMAIN-CONTAINING PROTEIN"/>
    <property type="match status" value="1"/>
</dbReference>
<name>A0A840RQP7_9BURK</name>
<dbReference type="SUPFAM" id="SSF54909">
    <property type="entry name" value="Dimeric alpha+beta barrel"/>
    <property type="match status" value="1"/>
</dbReference>
<dbReference type="PANTHER" id="PTHR33336">
    <property type="entry name" value="QUINOL MONOOXYGENASE YGIN-RELATED"/>
    <property type="match status" value="1"/>
</dbReference>
<organism evidence="2 3">
    <name type="scientific">Glaciimonas immobilis</name>
    <dbReference type="NCBI Taxonomy" id="728004"/>
    <lineage>
        <taxon>Bacteria</taxon>
        <taxon>Pseudomonadati</taxon>
        <taxon>Pseudomonadota</taxon>
        <taxon>Betaproteobacteria</taxon>
        <taxon>Burkholderiales</taxon>
        <taxon>Oxalobacteraceae</taxon>
        <taxon>Glaciimonas</taxon>
    </lineage>
</organism>
<evidence type="ECO:0000313" key="2">
    <source>
        <dbReference type="EMBL" id="MBB5199044.1"/>
    </source>
</evidence>
<proteinExistence type="predicted"/>
<accession>A0A840RQP7</accession>
<keyword evidence="2" id="KW-0503">Monooxygenase</keyword>
<dbReference type="PROSITE" id="PS51725">
    <property type="entry name" value="ABM"/>
    <property type="match status" value="1"/>
</dbReference>
<evidence type="ECO:0000259" key="1">
    <source>
        <dbReference type="PROSITE" id="PS51725"/>
    </source>
</evidence>
<gene>
    <name evidence="2" type="ORF">HNR39_000854</name>
</gene>
<reference evidence="2 3" key="1">
    <citation type="submission" date="2020-08" db="EMBL/GenBank/DDBJ databases">
        <title>Genomic Encyclopedia of Type Strains, Phase IV (KMG-IV): sequencing the most valuable type-strain genomes for metagenomic binning, comparative biology and taxonomic classification.</title>
        <authorList>
            <person name="Goeker M."/>
        </authorList>
    </citation>
    <scope>NUCLEOTIDE SEQUENCE [LARGE SCALE GENOMIC DNA]</scope>
    <source>
        <strain evidence="2 3">DSM 23240</strain>
    </source>
</reference>
<evidence type="ECO:0000313" key="3">
    <source>
        <dbReference type="Proteomes" id="UP000571084"/>
    </source>
</evidence>
<sequence length="96" mass="10905">MSQIAVISINTAKPGQEQKMEAAMRALIAPSQADPGYLQYDLHRDLDDPRTFVFYERWESRELLHQHFKAPHVVAWIAQAGDLVESSTLRILESLG</sequence>
<dbReference type="RefSeq" id="WP_168053394.1">
    <property type="nucleotide sequence ID" value="NZ_JAAOZT010000002.1"/>
</dbReference>
<dbReference type="Pfam" id="PF03992">
    <property type="entry name" value="ABM"/>
    <property type="match status" value="1"/>
</dbReference>
<protein>
    <submittedName>
        <fullName evidence="2">Quinol monooxygenase YgiN</fullName>
    </submittedName>
</protein>
<dbReference type="AlphaFoldDB" id="A0A840RQP7"/>
<dbReference type="InterPro" id="IPR011008">
    <property type="entry name" value="Dimeric_a/b-barrel"/>
</dbReference>
<comment type="caution">
    <text evidence="2">The sequence shown here is derived from an EMBL/GenBank/DDBJ whole genome shotgun (WGS) entry which is preliminary data.</text>
</comment>
<dbReference type="EMBL" id="JACHHQ010000001">
    <property type="protein sequence ID" value="MBB5199044.1"/>
    <property type="molecule type" value="Genomic_DNA"/>
</dbReference>
<feature type="domain" description="ABM" evidence="1">
    <location>
        <begin position="4"/>
        <end position="92"/>
    </location>
</feature>
<dbReference type="Gene3D" id="3.30.70.100">
    <property type="match status" value="1"/>
</dbReference>
<dbReference type="InterPro" id="IPR007138">
    <property type="entry name" value="ABM_dom"/>
</dbReference>